<proteinExistence type="predicted"/>
<sequence>MRLVFENIDFTIVGHMQSLLESEGIRTELRNAGASGIAGEVPYTQVYPELWVLNNREENRALSIIRDYREKDAASPTVPEWKCANCGETVDGVYTECWNCGTPSPLM</sequence>
<dbReference type="Pfam" id="PF09413">
    <property type="entry name" value="DUF2007"/>
    <property type="match status" value="1"/>
</dbReference>
<evidence type="ECO:0000313" key="3">
    <source>
        <dbReference type="Proteomes" id="UP000600139"/>
    </source>
</evidence>
<comment type="caution">
    <text evidence="2">The sequence shown here is derived from an EMBL/GenBank/DDBJ whole genome shotgun (WGS) entry which is preliminary data.</text>
</comment>
<name>A0A934R5Z3_9BACT</name>
<dbReference type="AlphaFoldDB" id="A0A934R5Z3"/>
<keyword evidence="3" id="KW-1185">Reference proteome</keyword>
<evidence type="ECO:0000259" key="1">
    <source>
        <dbReference type="Pfam" id="PF09413"/>
    </source>
</evidence>
<evidence type="ECO:0000313" key="2">
    <source>
        <dbReference type="EMBL" id="MBK1817602.1"/>
    </source>
</evidence>
<dbReference type="RefSeq" id="WP_200352539.1">
    <property type="nucleotide sequence ID" value="NZ_BAABHZ010000001.1"/>
</dbReference>
<dbReference type="InterPro" id="IPR018551">
    <property type="entry name" value="DUF2007"/>
</dbReference>
<dbReference type="EMBL" id="JAENIK010000012">
    <property type="protein sequence ID" value="MBK1817602.1"/>
    <property type="molecule type" value="Genomic_DNA"/>
</dbReference>
<reference evidence="2" key="1">
    <citation type="submission" date="2021-01" db="EMBL/GenBank/DDBJ databases">
        <title>Modified the classification status of verrucomicrobia.</title>
        <authorList>
            <person name="Feng X."/>
        </authorList>
    </citation>
    <scope>NUCLEOTIDE SEQUENCE</scope>
    <source>
        <strain evidence="2">JCM 18052</strain>
    </source>
</reference>
<accession>A0A934R5Z3</accession>
<dbReference type="Proteomes" id="UP000600139">
    <property type="component" value="Unassembled WGS sequence"/>
</dbReference>
<feature type="domain" description="DUF2007" evidence="1">
    <location>
        <begin position="1"/>
        <end position="68"/>
    </location>
</feature>
<gene>
    <name evidence="2" type="ORF">JIN84_18430</name>
</gene>
<organism evidence="2 3">
    <name type="scientific">Luteolibacter yonseiensis</name>
    <dbReference type="NCBI Taxonomy" id="1144680"/>
    <lineage>
        <taxon>Bacteria</taxon>
        <taxon>Pseudomonadati</taxon>
        <taxon>Verrucomicrobiota</taxon>
        <taxon>Verrucomicrobiia</taxon>
        <taxon>Verrucomicrobiales</taxon>
        <taxon>Verrucomicrobiaceae</taxon>
        <taxon>Luteolibacter</taxon>
    </lineage>
</organism>
<protein>
    <submittedName>
        <fullName evidence="2">DUF2007 domain-containing protein</fullName>
    </submittedName>
</protein>